<name>X1TAX0_9ZZZZ</name>
<protein>
    <submittedName>
        <fullName evidence="1">Uncharacterized protein</fullName>
    </submittedName>
</protein>
<accession>X1TAX0</accession>
<gene>
    <name evidence="1" type="ORF">S12H4_28338</name>
</gene>
<reference evidence="1" key="1">
    <citation type="journal article" date="2014" name="Front. Microbiol.">
        <title>High frequency of phylogenetically diverse reductive dehalogenase-homologous genes in deep subseafloor sedimentary metagenomes.</title>
        <authorList>
            <person name="Kawai M."/>
            <person name="Futagami T."/>
            <person name="Toyoda A."/>
            <person name="Takaki Y."/>
            <person name="Nishi S."/>
            <person name="Hori S."/>
            <person name="Arai W."/>
            <person name="Tsubouchi T."/>
            <person name="Morono Y."/>
            <person name="Uchiyama I."/>
            <person name="Ito T."/>
            <person name="Fujiyama A."/>
            <person name="Inagaki F."/>
            <person name="Takami H."/>
        </authorList>
    </citation>
    <scope>NUCLEOTIDE SEQUENCE</scope>
    <source>
        <strain evidence="1">Expedition CK06-06</strain>
    </source>
</reference>
<feature type="non-terminal residue" evidence="1">
    <location>
        <position position="151"/>
    </location>
</feature>
<sequence length="151" mass="15733">MWFNQAETNGGGLICGGEVGDVTLVEAAAALCKVCDYGTGVPTYANLALSSTLTGWTANYQLTADAANEEINDYVAFGHATLPFCEIALDIATAAVLGGDAFAWEYSKGGGSWGALTVVDATDITAQDGKRSFQQDGAIHFVPPSDWAKET</sequence>
<evidence type="ECO:0000313" key="1">
    <source>
        <dbReference type="EMBL" id="GAJ02463.1"/>
    </source>
</evidence>
<comment type="caution">
    <text evidence="1">The sequence shown here is derived from an EMBL/GenBank/DDBJ whole genome shotgun (WGS) entry which is preliminary data.</text>
</comment>
<dbReference type="EMBL" id="BARW01016246">
    <property type="protein sequence ID" value="GAJ02463.1"/>
    <property type="molecule type" value="Genomic_DNA"/>
</dbReference>
<organism evidence="1">
    <name type="scientific">marine sediment metagenome</name>
    <dbReference type="NCBI Taxonomy" id="412755"/>
    <lineage>
        <taxon>unclassified sequences</taxon>
        <taxon>metagenomes</taxon>
        <taxon>ecological metagenomes</taxon>
    </lineage>
</organism>
<dbReference type="AlphaFoldDB" id="X1TAX0"/>
<proteinExistence type="predicted"/>